<evidence type="ECO:0000313" key="3">
    <source>
        <dbReference type="Proteomes" id="UP001442364"/>
    </source>
</evidence>
<dbReference type="InterPro" id="IPR018647">
    <property type="entry name" value="SLFN_3-like_DNA/RNA_helicase"/>
</dbReference>
<sequence>MNSINIYNLTRVSDNEDFAEYEYILSGRKDFQRTRIREKESLIILVRELIKAGARLEDLDNYFYSYTIAHISKEFDLLRISSNRKSILNIELKSEDVGEDRIKQQLVRNRYYLSPVTTNIYSYTFILNTNTLYRLELCDDTYTLVMADFTELVADIRMIKKCMKYNIESLFKAKDYLISPVNAPERFARHQYFLTNQQEAMSRKFLNSLINNSEVRYYSIKGEAGTGKTLLLYDTVRKLPKELSKCIIHFGRRTPNIDILQNTISNTTIITSKEFVNEDNIKDYDYVLVDETQRMHDDQFEWLKECNASRIIMFYDCDQVLSRHEQLRAMDKRIEELSEVKYFLSDKIRTNPELAEFVRNLFDLTKHGRGYEYDCVTIAYANSINEFKKLKAYYRAKQYIYIDYEKSYKDINERYKTRQFNAYRYIGKEFDKVLTVIDGKFRYNEYGELVADVEDNTDDILEKLLYQGVTRARDKLCIIVLDNKEVFEKLLEIKSGINREYID</sequence>
<dbReference type="Gene3D" id="3.40.50.300">
    <property type="entry name" value="P-loop containing nucleotide triphosphate hydrolases"/>
    <property type="match status" value="1"/>
</dbReference>
<evidence type="ECO:0000259" key="1">
    <source>
        <dbReference type="Pfam" id="PF09848"/>
    </source>
</evidence>
<dbReference type="SUPFAM" id="SSF52540">
    <property type="entry name" value="P-loop containing nucleoside triphosphate hydrolases"/>
    <property type="match status" value="1"/>
</dbReference>
<organism evidence="2 3">
    <name type="scientific">[Lactobacillus] rogosae</name>
    <dbReference type="NCBI Taxonomy" id="706562"/>
    <lineage>
        <taxon>Bacteria</taxon>
        <taxon>Bacillati</taxon>
        <taxon>Bacillota</taxon>
        <taxon>Clostridia</taxon>
        <taxon>Lachnospirales</taxon>
        <taxon>Lachnospiraceae</taxon>
        <taxon>Lachnospira</taxon>
    </lineage>
</organism>
<accession>A0ABV1BU80</accession>
<evidence type="ECO:0000313" key="2">
    <source>
        <dbReference type="EMBL" id="MEQ2378877.1"/>
    </source>
</evidence>
<keyword evidence="2" id="KW-0067">ATP-binding</keyword>
<feature type="domain" description="Schlafen group 3-like DNA/RNA helicase" evidence="1">
    <location>
        <begin position="218"/>
        <end position="371"/>
    </location>
</feature>
<proteinExistence type="predicted"/>
<gene>
    <name evidence="2" type="ORF">WMO14_03120</name>
</gene>
<dbReference type="GO" id="GO:0004386">
    <property type="term" value="F:helicase activity"/>
    <property type="evidence" value="ECO:0007669"/>
    <property type="project" value="UniProtKB-KW"/>
</dbReference>
<dbReference type="EMBL" id="JBBMER010000002">
    <property type="protein sequence ID" value="MEQ2378877.1"/>
    <property type="molecule type" value="Genomic_DNA"/>
</dbReference>
<keyword evidence="2" id="KW-0378">Hydrolase</keyword>
<protein>
    <submittedName>
        <fullName evidence="2">DNA/RNA helicase domain-containing protein</fullName>
    </submittedName>
</protein>
<dbReference type="Proteomes" id="UP001442364">
    <property type="component" value="Unassembled WGS sequence"/>
</dbReference>
<name>A0ABV1BU80_9FIRM</name>
<comment type="caution">
    <text evidence="2">The sequence shown here is derived from an EMBL/GenBank/DDBJ whole genome shotgun (WGS) entry which is preliminary data.</text>
</comment>
<dbReference type="Pfam" id="PF09848">
    <property type="entry name" value="SLFN-g3_helicase"/>
    <property type="match status" value="1"/>
</dbReference>
<dbReference type="RefSeq" id="WP_349153249.1">
    <property type="nucleotide sequence ID" value="NZ_JBBMER010000002.1"/>
</dbReference>
<keyword evidence="3" id="KW-1185">Reference proteome</keyword>
<keyword evidence="2" id="KW-0547">Nucleotide-binding</keyword>
<dbReference type="InterPro" id="IPR027417">
    <property type="entry name" value="P-loop_NTPase"/>
</dbReference>
<reference evidence="2 3" key="1">
    <citation type="submission" date="2024-03" db="EMBL/GenBank/DDBJ databases">
        <title>Human intestinal bacterial collection.</title>
        <authorList>
            <person name="Pauvert C."/>
            <person name="Hitch T.C.A."/>
            <person name="Clavel T."/>
        </authorList>
    </citation>
    <scope>NUCLEOTIDE SEQUENCE [LARGE SCALE GENOMIC DNA]</scope>
    <source>
        <strain evidence="2 3">CLA-AA-H255</strain>
    </source>
</reference>
<keyword evidence="2" id="KW-0347">Helicase</keyword>